<gene>
    <name evidence="2" type="ORF">J1777_09715</name>
</gene>
<accession>A0A939KDX3</accession>
<reference evidence="2" key="1">
    <citation type="submission" date="2021-03" db="EMBL/GenBank/DDBJ databases">
        <title>Comamonas denitrificans.</title>
        <authorList>
            <person name="Finster K."/>
        </authorList>
    </citation>
    <scope>NUCLEOTIDE SEQUENCE</scope>
    <source>
        <strain evidence="2">MM2021_4</strain>
    </source>
</reference>
<evidence type="ECO:0000313" key="2">
    <source>
        <dbReference type="EMBL" id="MBO1250096.1"/>
    </source>
</evidence>
<dbReference type="Proteomes" id="UP000664731">
    <property type="component" value="Unassembled WGS sequence"/>
</dbReference>
<feature type="region of interest" description="Disordered" evidence="1">
    <location>
        <begin position="1"/>
        <end position="76"/>
    </location>
</feature>
<organism evidence="2 3">
    <name type="scientific">Comamonas denitrificans</name>
    <dbReference type="NCBI Taxonomy" id="117506"/>
    <lineage>
        <taxon>Bacteria</taxon>
        <taxon>Pseudomonadati</taxon>
        <taxon>Pseudomonadota</taxon>
        <taxon>Betaproteobacteria</taxon>
        <taxon>Burkholderiales</taxon>
        <taxon>Comamonadaceae</taxon>
        <taxon>Comamonas</taxon>
    </lineage>
</organism>
<comment type="caution">
    <text evidence="2">The sequence shown here is derived from an EMBL/GenBank/DDBJ whole genome shotgun (WGS) entry which is preliminary data.</text>
</comment>
<protein>
    <submittedName>
        <fullName evidence="2">Uncharacterized protein</fullName>
    </submittedName>
</protein>
<dbReference type="AlphaFoldDB" id="A0A939KDX3"/>
<dbReference type="RefSeq" id="WP_207575538.1">
    <property type="nucleotide sequence ID" value="NZ_JAFNME010000020.1"/>
</dbReference>
<sequence>MQISPLDRQPIEWANPQGANLYSTGASGPAAVRPPHAVNAVESTDKLGEGVTVSIKTPEKPTDASAQDLDWTAKPEELETKKSLKEIQEEQNKEPLSKQLIEFIQSMWRASAMAVEAAEQAQKTDQQERNMLQVRTQPLTYEEPKVKRTGGL</sequence>
<feature type="region of interest" description="Disordered" evidence="1">
    <location>
        <begin position="119"/>
        <end position="152"/>
    </location>
</feature>
<dbReference type="EMBL" id="JAFNME010000020">
    <property type="protein sequence ID" value="MBO1250096.1"/>
    <property type="molecule type" value="Genomic_DNA"/>
</dbReference>
<evidence type="ECO:0000313" key="3">
    <source>
        <dbReference type="Proteomes" id="UP000664731"/>
    </source>
</evidence>
<name>A0A939KDX3_9BURK</name>
<feature type="compositionally biased region" description="Polar residues" evidence="1">
    <location>
        <begin position="17"/>
        <end position="26"/>
    </location>
</feature>
<proteinExistence type="predicted"/>
<feature type="compositionally biased region" description="Polar residues" evidence="1">
    <location>
        <begin position="129"/>
        <end position="139"/>
    </location>
</feature>
<evidence type="ECO:0000256" key="1">
    <source>
        <dbReference type="SAM" id="MobiDB-lite"/>
    </source>
</evidence>
<keyword evidence="3" id="KW-1185">Reference proteome</keyword>